<dbReference type="AlphaFoldDB" id="A0A8H3YXI7"/>
<dbReference type="Proteomes" id="UP000490939">
    <property type="component" value="Unassembled WGS sequence"/>
</dbReference>
<dbReference type="InterPro" id="IPR005814">
    <property type="entry name" value="Aminotrans_3"/>
</dbReference>
<dbReference type="Pfam" id="PF00202">
    <property type="entry name" value="Aminotran_3"/>
    <property type="match status" value="1"/>
</dbReference>
<dbReference type="Gene3D" id="3.90.1150.10">
    <property type="entry name" value="Aspartate Aminotransferase, domain 1"/>
    <property type="match status" value="1"/>
</dbReference>
<name>A0A8H3YXI7_VENIN</name>
<dbReference type="Gene3D" id="3.40.640.10">
    <property type="entry name" value="Type I PLP-dependent aspartate aminotransferase-like (Major domain)"/>
    <property type="match status" value="1"/>
</dbReference>
<dbReference type="SUPFAM" id="SSF53383">
    <property type="entry name" value="PLP-dependent transferases"/>
    <property type="match status" value="1"/>
</dbReference>
<gene>
    <name evidence="2" type="ORF">EG327_007698</name>
</gene>
<evidence type="ECO:0000313" key="2">
    <source>
        <dbReference type="EMBL" id="KAE9977469.1"/>
    </source>
</evidence>
<dbReference type="GO" id="GO:0008483">
    <property type="term" value="F:transaminase activity"/>
    <property type="evidence" value="ECO:0007669"/>
    <property type="project" value="InterPro"/>
</dbReference>
<evidence type="ECO:0000256" key="1">
    <source>
        <dbReference type="ARBA" id="ARBA00022898"/>
    </source>
</evidence>
<accession>A0A8H3YXI7</accession>
<dbReference type="InterPro" id="IPR015424">
    <property type="entry name" value="PyrdxlP-dep_Trfase"/>
</dbReference>
<reference evidence="2 3" key="1">
    <citation type="submission" date="2019-07" db="EMBL/GenBank/DDBJ databases">
        <title>Venturia inaequalis Genome Resource.</title>
        <authorList>
            <person name="Lichtner F.J."/>
        </authorList>
    </citation>
    <scope>NUCLEOTIDE SEQUENCE [LARGE SCALE GENOMIC DNA]</scope>
    <source>
        <strain evidence="2 3">DMI_063113</strain>
    </source>
</reference>
<dbReference type="GO" id="GO:0030170">
    <property type="term" value="F:pyridoxal phosphate binding"/>
    <property type="evidence" value="ECO:0007669"/>
    <property type="project" value="InterPro"/>
</dbReference>
<organism evidence="2 3">
    <name type="scientific">Venturia inaequalis</name>
    <name type="common">Apple scab fungus</name>
    <dbReference type="NCBI Taxonomy" id="5025"/>
    <lineage>
        <taxon>Eukaryota</taxon>
        <taxon>Fungi</taxon>
        <taxon>Dikarya</taxon>
        <taxon>Ascomycota</taxon>
        <taxon>Pezizomycotina</taxon>
        <taxon>Dothideomycetes</taxon>
        <taxon>Pleosporomycetidae</taxon>
        <taxon>Venturiales</taxon>
        <taxon>Venturiaceae</taxon>
        <taxon>Venturia</taxon>
    </lineage>
</organism>
<dbReference type="InterPro" id="IPR015421">
    <property type="entry name" value="PyrdxlP-dep_Trfase_major"/>
</dbReference>
<proteinExistence type="predicted"/>
<protein>
    <submittedName>
        <fullName evidence="2">Uncharacterized protein</fullName>
    </submittedName>
</protein>
<sequence>MSSLGTLPRELRHHILFLVFETAISADSRLNQLLERYIRSYYGHGRLELLSTLLPMYLYHALCAPPKRHTDERARQFAPSISYTATTLRATFPDLADDIDFVLSKSLDLFEEETRKAVDKIMDMHEAMDKFLYSKTPEVHWSDLETATEAWAREAEFQDQLADVGGISHAVDVDELTVEQIQKFGLGMILRFNSHVKLYRILIMPTFEDLPRELRQEIFNRAFDHAIKTDLSFNNNIECYIRSYKGRNRLATQPPKDLLRLLGPFPGPGDTRHPDSFAPHLCIAFEALRAAFPKVIDDSEYAFRKAIGRFEKEVLEMKKFERARRHFTHGKQTALHLHANRVYLKDELFDFGAGIDGESANVSKFKIELRQQILTLAFDDAIATDQRFNRNIRECLYLKTATPSCGGSRLDLYRKLPYNLDDSLATGHGFIPNISKTAESLCAVYSDVIDDVRHALGKAMGDFEEEEKVAIKYVADDFNAMQVYSLRAWRRCHLADAYAQGRRGSLRADGTREFFKDILGPAPSYREEWHYTTFIPSIHKTAASLHAALPDLADEINFVLKKSIDALTVAENTALEAAKSMASQWLTFQSAISEYGACGKEKGELYDLDDFEGYKIEGTLTEVQAKMRYRFSLFSHDCGFWWLEGKWRLPQEIAYGEKTPVSDALLPTTIASLILNTVATSPLILTNERLRPKGDEPPEETGSRIRDFSLSLLGWTDVHIHAPTFVAIEGIYGAGFGPLAHTSKEWEVQAIAAGPRPVVVNLKTQPSFEDIDVQFAAAKAAGAIAVVFDMVSTEDGSVLPPAQYEQLKLAAQCNRLLIIVDETMTAVRCGAPFAHQRPEYSKVERNTDVLQPDLVIFGKGLGVSGVAIGFEGVLTRSFMYTQTEDILQSILYWRALVSRPIRVPILIEALGVLRIATAENWPARSEAIGATIRGILYDLEPTTRAPGAVRGLGAMIALNRTIAMKYRIQSAIRRRSPWVRWLPKLDRGSSDRDLLMENVFGKESARRRRLLAIEAEKKRRWDINKTRIDGALGDRKTQLDFPMPFKSNVASALPAITKGPLKLLDRSAASPLTCLGKERPTKLKSQLSEPMMPTALSSINSRVHTIVYTVAWEMAS</sequence>
<dbReference type="InterPro" id="IPR015422">
    <property type="entry name" value="PyrdxlP-dep_Trfase_small"/>
</dbReference>
<evidence type="ECO:0000313" key="3">
    <source>
        <dbReference type="Proteomes" id="UP000490939"/>
    </source>
</evidence>
<keyword evidence="3" id="KW-1185">Reference proteome</keyword>
<dbReference type="EMBL" id="WNWR01000469">
    <property type="protein sequence ID" value="KAE9977469.1"/>
    <property type="molecule type" value="Genomic_DNA"/>
</dbReference>
<comment type="caution">
    <text evidence="2">The sequence shown here is derived from an EMBL/GenBank/DDBJ whole genome shotgun (WGS) entry which is preliminary data.</text>
</comment>
<keyword evidence="1" id="KW-0663">Pyridoxal phosphate</keyword>